<dbReference type="Pfam" id="PF00650">
    <property type="entry name" value="CRAL_TRIO"/>
    <property type="match status" value="1"/>
</dbReference>
<protein>
    <recommendedName>
        <fullName evidence="1">CRAL-TRIO domain-containing protein</fullName>
    </recommendedName>
</protein>
<organism evidence="2 3">
    <name type="scientific">Citrus sinensis</name>
    <name type="common">Sweet orange</name>
    <name type="synonym">Citrus aurantium var. sinensis</name>
    <dbReference type="NCBI Taxonomy" id="2711"/>
    <lineage>
        <taxon>Eukaryota</taxon>
        <taxon>Viridiplantae</taxon>
        <taxon>Streptophyta</taxon>
        <taxon>Embryophyta</taxon>
        <taxon>Tracheophyta</taxon>
        <taxon>Spermatophyta</taxon>
        <taxon>Magnoliopsida</taxon>
        <taxon>eudicotyledons</taxon>
        <taxon>Gunneridae</taxon>
        <taxon>Pentapetalae</taxon>
        <taxon>rosids</taxon>
        <taxon>malvids</taxon>
        <taxon>Sapindales</taxon>
        <taxon>Rutaceae</taxon>
        <taxon>Aurantioideae</taxon>
        <taxon>Citrus</taxon>
    </lineage>
</organism>
<dbReference type="CDD" id="cd00170">
    <property type="entry name" value="SEC14"/>
    <property type="match status" value="1"/>
</dbReference>
<name>A0A067G240_CITSI</name>
<reference evidence="2 3" key="1">
    <citation type="submission" date="2014-04" db="EMBL/GenBank/DDBJ databases">
        <authorList>
            <consortium name="International Citrus Genome Consortium"/>
            <person name="Gmitter F."/>
            <person name="Chen C."/>
            <person name="Farmerie W."/>
            <person name="Harkins T."/>
            <person name="Desany B."/>
            <person name="Mohiuddin M."/>
            <person name="Kodira C."/>
            <person name="Borodovsky M."/>
            <person name="Lomsadze A."/>
            <person name="Burns P."/>
            <person name="Jenkins J."/>
            <person name="Prochnik S."/>
            <person name="Shu S."/>
            <person name="Chapman J."/>
            <person name="Pitluck S."/>
            <person name="Schmutz J."/>
            <person name="Rokhsar D."/>
        </authorList>
    </citation>
    <scope>NUCLEOTIDE SEQUENCE</scope>
</reference>
<evidence type="ECO:0000313" key="3">
    <source>
        <dbReference type="Proteomes" id="UP000027120"/>
    </source>
</evidence>
<accession>A0A067G240</accession>
<dbReference type="PANTHER" id="PTHR47556">
    <property type="entry name" value="SEC14P-LIKE PHOSPHATIDYLINOSITOL TRANSFER FAMILY PROTEIN"/>
    <property type="match status" value="1"/>
</dbReference>
<dbReference type="Gene3D" id="3.40.525.10">
    <property type="entry name" value="CRAL-TRIO lipid binding domain"/>
    <property type="match status" value="1"/>
</dbReference>
<dbReference type="EMBL" id="KK784892">
    <property type="protein sequence ID" value="KDO69556.1"/>
    <property type="molecule type" value="Genomic_DNA"/>
</dbReference>
<dbReference type="SUPFAM" id="SSF52087">
    <property type="entry name" value="CRAL/TRIO domain"/>
    <property type="match status" value="1"/>
</dbReference>
<sequence length="117" mass="13663">VHDPVEDEKLCVFFIEKALSKLPPGKEQILGIIDLRGFGTENADLKFLTFLFDVFYYYHPKRLGEVLFVEAPFVFKPFWQLTKPLLKSYASLAKFCSVETVRKEYFTEATVPDNFRE</sequence>
<feature type="domain" description="CRAL-TRIO" evidence="1">
    <location>
        <begin position="12"/>
        <end position="117"/>
    </location>
</feature>
<dbReference type="InterPro" id="IPR036865">
    <property type="entry name" value="CRAL-TRIO_dom_sf"/>
</dbReference>
<dbReference type="InterPro" id="IPR001251">
    <property type="entry name" value="CRAL-TRIO_dom"/>
</dbReference>
<gene>
    <name evidence="2" type="ORF">CISIN_1g0231751mg</name>
</gene>
<dbReference type="Proteomes" id="UP000027120">
    <property type="component" value="Unassembled WGS sequence"/>
</dbReference>
<dbReference type="AlphaFoldDB" id="A0A067G240"/>
<proteinExistence type="predicted"/>
<evidence type="ECO:0000313" key="2">
    <source>
        <dbReference type="EMBL" id="KDO69556.1"/>
    </source>
</evidence>
<keyword evidence="3" id="KW-1185">Reference proteome</keyword>
<evidence type="ECO:0000259" key="1">
    <source>
        <dbReference type="PROSITE" id="PS50191"/>
    </source>
</evidence>
<feature type="non-terminal residue" evidence="2">
    <location>
        <position position="1"/>
    </location>
</feature>
<dbReference type="PANTHER" id="PTHR47556:SF1">
    <property type="entry name" value="SEC14P-LIKE PHOSPHATIDYLINOSITOL TRANSFER FAMILY PROTEIN"/>
    <property type="match status" value="1"/>
</dbReference>
<dbReference type="EMBL" id="KK784892">
    <property type="protein sequence ID" value="KDO69555.1"/>
    <property type="molecule type" value="Genomic_DNA"/>
</dbReference>
<dbReference type="PROSITE" id="PS50191">
    <property type="entry name" value="CRAL_TRIO"/>
    <property type="match status" value="1"/>
</dbReference>